<feature type="compositionally biased region" description="Basic residues" evidence="1">
    <location>
        <begin position="103"/>
        <end position="126"/>
    </location>
</feature>
<evidence type="ECO:0000256" key="1">
    <source>
        <dbReference type="SAM" id="MobiDB-lite"/>
    </source>
</evidence>
<name>A0A6C0CP69_9ZZZZ</name>
<feature type="region of interest" description="Disordered" evidence="1">
    <location>
        <begin position="96"/>
        <end position="126"/>
    </location>
</feature>
<sequence>MEHVIIPDLKSELDTNDYIYTKNKKGDVESLGFKLNNLFMNNDIPILEKSDNYVVPAGIHLFIPYEDYQTNDSISEEENVIEDDIYEKLLNLHKNNMLDSNNKKKHSGTKKRKLKKKHSRGTRKHK</sequence>
<proteinExistence type="predicted"/>
<reference evidence="2" key="1">
    <citation type="journal article" date="2020" name="Nature">
        <title>Giant virus diversity and host interactions through global metagenomics.</title>
        <authorList>
            <person name="Schulz F."/>
            <person name="Roux S."/>
            <person name="Paez-Espino D."/>
            <person name="Jungbluth S."/>
            <person name="Walsh D.A."/>
            <person name="Denef V.J."/>
            <person name="McMahon K.D."/>
            <person name="Konstantinidis K.T."/>
            <person name="Eloe-Fadrosh E.A."/>
            <person name="Kyrpides N.C."/>
            <person name="Woyke T."/>
        </authorList>
    </citation>
    <scope>NUCLEOTIDE SEQUENCE</scope>
    <source>
        <strain evidence="2">GVMAG-M-3300021425-14</strain>
    </source>
</reference>
<organism evidence="2">
    <name type="scientific">viral metagenome</name>
    <dbReference type="NCBI Taxonomy" id="1070528"/>
    <lineage>
        <taxon>unclassified sequences</taxon>
        <taxon>metagenomes</taxon>
        <taxon>organismal metagenomes</taxon>
    </lineage>
</organism>
<protein>
    <submittedName>
        <fullName evidence="2">Uncharacterized protein</fullName>
    </submittedName>
</protein>
<dbReference type="AlphaFoldDB" id="A0A6C0CP69"/>
<evidence type="ECO:0000313" key="2">
    <source>
        <dbReference type="EMBL" id="QHT06083.1"/>
    </source>
</evidence>
<accession>A0A6C0CP69</accession>
<dbReference type="EMBL" id="MN739463">
    <property type="protein sequence ID" value="QHT06083.1"/>
    <property type="molecule type" value="Genomic_DNA"/>
</dbReference>